<keyword evidence="2" id="KW-1185">Reference proteome</keyword>
<sequence>MQLACLPESPCVSSAGLARPGPTVTEQCHVYLALQELLPVRAPKLTADIVSLIYSTSKAEINGPSHKSTADRIFFSVRPLSTPLPPPSAHTHRIHSAPFFENIFLSIHF</sequence>
<gene>
    <name evidence="1" type="ORF">ElyMa_000617100</name>
</gene>
<accession>A0AAV4G949</accession>
<comment type="caution">
    <text evidence="1">The sequence shown here is derived from an EMBL/GenBank/DDBJ whole genome shotgun (WGS) entry which is preliminary data.</text>
</comment>
<name>A0AAV4G949_9GAST</name>
<evidence type="ECO:0000313" key="2">
    <source>
        <dbReference type="Proteomes" id="UP000762676"/>
    </source>
</evidence>
<organism evidence="1 2">
    <name type="scientific">Elysia marginata</name>
    <dbReference type="NCBI Taxonomy" id="1093978"/>
    <lineage>
        <taxon>Eukaryota</taxon>
        <taxon>Metazoa</taxon>
        <taxon>Spiralia</taxon>
        <taxon>Lophotrochozoa</taxon>
        <taxon>Mollusca</taxon>
        <taxon>Gastropoda</taxon>
        <taxon>Heterobranchia</taxon>
        <taxon>Euthyneura</taxon>
        <taxon>Panpulmonata</taxon>
        <taxon>Sacoglossa</taxon>
        <taxon>Placobranchoidea</taxon>
        <taxon>Plakobranchidae</taxon>
        <taxon>Elysia</taxon>
    </lineage>
</organism>
<dbReference type="Proteomes" id="UP000762676">
    <property type="component" value="Unassembled WGS sequence"/>
</dbReference>
<evidence type="ECO:0000313" key="1">
    <source>
        <dbReference type="EMBL" id="GFR82009.1"/>
    </source>
</evidence>
<reference evidence="1 2" key="1">
    <citation type="journal article" date="2021" name="Elife">
        <title>Chloroplast acquisition without the gene transfer in kleptoplastic sea slugs, Plakobranchus ocellatus.</title>
        <authorList>
            <person name="Maeda T."/>
            <person name="Takahashi S."/>
            <person name="Yoshida T."/>
            <person name="Shimamura S."/>
            <person name="Takaki Y."/>
            <person name="Nagai Y."/>
            <person name="Toyoda A."/>
            <person name="Suzuki Y."/>
            <person name="Arimoto A."/>
            <person name="Ishii H."/>
            <person name="Satoh N."/>
            <person name="Nishiyama T."/>
            <person name="Hasebe M."/>
            <person name="Maruyama T."/>
            <person name="Minagawa J."/>
            <person name="Obokata J."/>
            <person name="Shigenobu S."/>
        </authorList>
    </citation>
    <scope>NUCLEOTIDE SEQUENCE [LARGE SCALE GENOMIC DNA]</scope>
</reference>
<dbReference type="EMBL" id="BMAT01001238">
    <property type="protein sequence ID" value="GFR82009.1"/>
    <property type="molecule type" value="Genomic_DNA"/>
</dbReference>
<protein>
    <submittedName>
        <fullName evidence="1">Uncharacterized protein</fullName>
    </submittedName>
</protein>
<proteinExistence type="predicted"/>
<dbReference type="AlphaFoldDB" id="A0AAV4G949"/>